<dbReference type="InterPro" id="IPR047738">
    <property type="entry name" value="SAV_2336-like_N"/>
</dbReference>
<protein>
    <recommendedName>
        <fullName evidence="3">Tetratricopeptide repeat protein</fullName>
    </recommendedName>
</protein>
<evidence type="ECO:0000313" key="1">
    <source>
        <dbReference type="EMBL" id="GAA2047539.1"/>
    </source>
</evidence>
<gene>
    <name evidence="1" type="ORF">GCM10009839_60930</name>
</gene>
<keyword evidence="2" id="KW-1185">Reference proteome</keyword>
<name>A0ABN2V0G6_9ACTN</name>
<accession>A0ABN2V0G6</accession>
<evidence type="ECO:0008006" key="3">
    <source>
        <dbReference type="Google" id="ProtNLM"/>
    </source>
</evidence>
<dbReference type="NCBIfam" id="NF041121">
    <property type="entry name" value="SAV_2336_NTERM"/>
    <property type="match status" value="1"/>
</dbReference>
<dbReference type="EMBL" id="BAAAQN010000043">
    <property type="protein sequence ID" value="GAA2047539.1"/>
    <property type="molecule type" value="Genomic_DNA"/>
</dbReference>
<dbReference type="Proteomes" id="UP001500751">
    <property type="component" value="Unassembled WGS sequence"/>
</dbReference>
<sequence>MIEEFAYLLASIVDDISPEEVADILLLATRMAAADAGSDSAVARPEPEPVGADFLDEDQDELAHTAPDDAVPDPVSYFAPVPGKVRSSALSHPARVPAVRAIADPVAVARVLKPLKRSEPSAWRTEVDIAATVTAIAETGVLDVVMRPRADRWLDLALIVDDSLSMLLWQHLARELHTLMIQLGAFRTVRLFGLDTGTPGRARLHSTPFSRTSTPLLPNAVVDPSGRRILLVLTDGVGPAWRDGAAHRRMAEWARHNPIAVVQALPQRLWPATGLDPRRLRVRSRTRGARNGRLEVGHPLIPAALAPTLTLPVPVLEATPASFREWARMATGPGSEADLAVIDAVVDAGVHSQADEELFDFIDDALAIVVDGGPEVPWSDTLEMLFGESESGSASDHDPGHPAPPADAARLLNDFRGAASPGAYRLAAHLAAVSPLTLPVMHLVQSVLPDATRTHLAEVFLGGLIRRTAEEEVYDFQPGTRPLLLDTLVPDQVFSMIAAVGRRIDAWNGVGPEAKALRSTAAGLINLPPDARPFAVSGSPMQEHLSRSERPVVVAPAVAEPEPPRRPYRPYEPMDMEEFWRFQGVAHYDYDYVDSDPRPPLTIALDNYAQVVTTNLLAGDAALAAGRYGHADDSYYQALNIASRFGDLHGQSAAYEKLAGVGMARQNGDAVAALRTAIAKHKTANVADGLPTDDLRAAQLLIKLASCIYTLPDRQLEELSTLRDATEILMGLASEDFEAHRGALENVSRILVARLTQAEVDGIGTNMLHSAREALRLLVTRAPNEQGYRQLSARLAGRFGDDFLLSVKAAQSAEASWVRSDALPDVVTEKYELFRRTARKLPSMLPVAPTGAFQIGMQWNQFPSVAVGTKSRRLVPAPVFHSRMIELGLGCLYETNSGQRGVVQDFGQYTGGYRRPPFIYFYDDNLFLNLEHISEMRRVLFFVVAYSGAFDSARAEVRVSLLDRTVYRTRLDNPGPEARSCAVALLTWRRRKLVLQRELKYVTGYQADLDRRYGWGLSWEDGEDSPGTPRVQPQ</sequence>
<comment type="caution">
    <text evidence="1">The sequence shown here is derived from an EMBL/GenBank/DDBJ whole genome shotgun (WGS) entry which is preliminary data.</text>
</comment>
<reference evidence="1 2" key="1">
    <citation type="journal article" date="2019" name="Int. J. Syst. Evol. Microbiol.">
        <title>The Global Catalogue of Microorganisms (GCM) 10K type strain sequencing project: providing services to taxonomists for standard genome sequencing and annotation.</title>
        <authorList>
            <consortium name="The Broad Institute Genomics Platform"/>
            <consortium name="The Broad Institute Genome Sequencing Center for Infectious Disease"/>
            <person name="Wu L."/>
            <person name="Ma J."/>
        </authorList>
    </citation>
    <scope>NUCLEOTIDE SEQUENCE [LARGE SCALE GENOMIC DNA]</scope>
    <source>
        <strain evidence="1 2">JCM 16014</strain>
    </source>
</reference>
<organism evidence="1 2">
    <name type="scientific">Catenulispora yoronensis</name>
    <dbReference type="NCBI Taxonomy" id="450799"/>
    <lineage>
        <taxon>Bacteria</taxon>
        <taxon>Bacillati</taxon>
        <taxon>Actinomycetota</taxon>
        <taxon>Actinomycetes</taxon>
        <taxon>Catenulisporales</taxon>
        <taxon>Catenulisporaceae</taxon>
        <taxon>Catenulispora</taxon>
    </lineage>
</organism>
<proteinExistence type="predicted"/>
<evidence type="ECO:0000313" key="2">
    <source>
        <dbReference type="Proteomes" id="UP001500751"/>
    </source>
</evidence>
<dbReference type="RefSeq" id="WP_344669121.1">
    <property type="nucleotide sequence ID" value="NZ_BAAAQN010000043.1"/>
</dbReference>